<dbReference type="RefSeq" id="WP_193909095.1">
    <property type="nucleotide sequence ID" value="NZ_PRDL01000001.1"/>
</dbReference>
<dbReference type="Proteomes" id="UP000652567">
    <property type="component" value="Unassembled WGS sequence"/>
</dbReference>
<evidence type="ECO:0000313" key="1">
    <source>
        <dbReference type="EMBL" id="MBE8717323.1"/>
    </source>
</evidence>
<comment type="caution">
    <text evidence="1">The sequence shown here is derived from an EMBL/GenBank/DDBJ whole genome shotgun (WGS) entry which is preliminary data.</text>
</comment>
<reference evidence="1" key="1">
    <citation type="submission" date="2018-07" db="EMBL/GenBank/DDBJ databases">
        <title>Genome assembly of strain Ka43.</title>
        <authorList>
            <person name="Kukolya J."/>
            <person name="Nagy I."/>
            <person name="Horvath B."/>
            <person name="Toth A."/>
        </authorList>
    </citation>
    <scope>NUCLEOTIDE SEQUENCE</scope>
    <source>
        <strain evidence="1">KB43</strain>
    </source>
</reference>
<name>A0A928V210_9GAMM</name>
<dbReference type="AlphaFoldDB" id="A0A928V210"/>
<accession>A0A928V210</accession>
<gene>
    <name evidence="1" type="ORF">C4F51_09000</name>
</gene>
<dbReference type="EMBL" id="PRDL01000001">
    <property type="protein sequence ID" value="MBE8717323.1"/>
    <property type="molecule type" value="Genomic_DNA"/>
</dbReference>
<evidence type="ECO:0000313" key="2">
    <source>
        <dbReference type="Proteomes" id="UP000652567"/>
    </source>
</evidence>
<keyword evidence="2" id="KW-1185">Reference proteome</keyword>
<sequence length="190" mass="22038">MGRLWKTESGFPLLDMLRDIPTLIPDAYNGDNLPESVRSTLIYFGISILWRANVWPKDEIGNYRSSLGVYQKNFEDFLLGVDNLKNVKVIIEINPSGQNRVHKLISLPRVRKIKNSRQHDFFILGLHFYFIIGGTNEIYNNCFKHSNSKLMLFFTDSKNKLLAIADIIQNRVIPRGNLRKDYPHISSQKK</sequence>
<proteinExistence type="predicted"/>
<protein>
    <submittedName>
        <fullName evidence="1">Uncharacterized protein</fullName>
    </submittedName>
</protein>
<organism evidence="1 2">
    <name type="scientific">Cellvibrio polysaccharolyticus</name>
    <dbReference type="NCBI Taxonomy" id="2082724"/>
    <lineage>
        <taxon>Bacteria</taxon>
        <taxon>Pseudomonadati</taxon>
        <taxon>Pseudomonadota</taxon>
        <taxon>Gammaproteobacteria</taxon>
        <taxon>Cellvibrionales</taxon>
        <taxon>Cellvibrionaceae</taxon>
        <taxon>Cellvibrio</taxon>
    </lineage>
</organism>